<dbReference type="SUPFAM" id="SSF103473">
    <property type="entry name" value="MFS general substrate transporter"/>
    <property type="match status" value="1"/>
</dbReference>
<dbReference type="AlphaFoldDB" id="A0AAD1KRT5"/>
<keyword evidence="1" id="KW-1133">Transmembrane helix</keyword>
<feature type="transmembrane region" description="Helical" evidence="1">
    <location>
        <begin position="21"/>
        <end position="40"/>
    </location>
</feature>
<dbReference type="EMBL" id="AP024747">
    <property type="protein sequence ID" value="BCY26358.1"/>
    <property type="molecule type" value="Genomic_DNA"/>
</dbReference>
<dbReference type="InterPro" id="IPR036259">
    <property type="entry name" value="MFS_trans_sf"/>
</dbReference>
<dbReference type="Gene3D" id="1.20.1250.20">
    <property type="entry name" value="MFS general substrate transporter like domains"/>
    <property type="match status" value="1"/>
</dbReference>
<organism evidence="2 3">
    <name type="scientific">Cutibacterium modestum</name>
    <dbReference type="NCBI Taxonomy" id="2559073"/>
    <lineage>
        <taxon>Bacteria</taxon>
        <taxon>Bacillati</taxon>
        <taxon>Actinomycetota</taxon>
        <taxon>Actinomycetes</taxon>
        <taxon>Propionibacteriales</taxon>
        <taxon>Propionibacteriaceae</taxon>
        <taxon>Cutibacterium</taxon>
    </lineage>
</organism>
<dbReference type="Proteomes" id="UP000825072">
    <property type="component" value="Chromosome 1"/>
</dbReference>
<evidence type="ECO:0000313" key="3">
    <source>
        <dbReference type="Proteomes" id="UP000825072"/>
    </source>
</evidence>
<sequence length="96" mass="10652">MHGYRDVIAIREVWTTLLLSAFIRIPIFSLGIVMSVHVVSSLHLDYVRAGVVTTVVTIATMISGPWRGSMVDRHGLRRTMFPSLIITTITWGSVLG</sequence>
<reference evidence="2" key="1">
    <citation type="submission" date="2021-06" db="EMBL/GenBank/DDBJ databases">
        <title>Genome sequence of Cutibacterium modestum strain KB17-24694.</title>
        <authorList>
            <person name="Dekio I."/>
            <person name="Asahina A."/>
            <person name="Nishida M."/>
        </authorList>
    </citation>
    <scope>NUCLEOTIDE SEQUENCE</scope>
    <source>
        <strain evidence="2">KB17-24694</strain>
    </source>
</reference>
<name>A0AAD1KRT5_9ACTN</name>
<dbReference type="PANTHER" id="PTHR23542">
    <property type="match status" value="1"/>
</dbReference>
<protein>
    <recommendedName>
        <fullName evidence="4">MFS transporter</fullName>
    </recommendedName>
</protein>
<evidence type="ECO:0000256" key="1">
    <source>
        <dbReference type="SAM" id="Phobius"/>
    </source>
</evidence>
<keyword evidence="1" id="KW-0812">Transmembrane</keyword>
<evidence type="ECO:0000313" key="2">
    <source>
        <dbReference type="EMBL" id="BCY26358.1"/>
    </source>
</evidence>
<evidence type="ECO:0008006" key="4">
    <source>
        <dbReference type="Google" id="ProtNLM"/>
    </source>
</evidence>
<proteinExistence type="predicted"/>
<feature type="transmembrane region" description="Helical" evidence="1">
    <location>
        <begin position="46"/>
        <end position="66"/>
    </location>
</feature>
<accession>A0AAD1KRT5</accession>
<gene>
    <name evidence="2" type="ORF">KB1_23480</name>
</gene>
<keyword evidence="1" id="KW-0472">Membrane</keyword>
<dbReference type="PANTHER" id="PTHR23542:SF1">
    <property type="entry name" value="MAJOR FACILITATOR SUPERFAMILY (MFS) PROFILE DOMAIN-CONTAINING PROTEIN"/>
    <property type="match status" value="1"/>
</dbReference>